<feature type="region of interest" description="Disordered" evidence="13">
    <location>
        <begin position="345"/>
        <end position="378"/>
    </location>
</feature>
<keyword evidence="16" id="KW-1185">Reference proteome</keyword>
<keyword evidence="9" id="KW-0234">DNA repair</keyword>
<dbReference type="Proteomes" id="UP000837857">
    <property type="component" value="Chromosome 30"/>
</dbReference>
<keyword evidence="5" id="KW-0227">DNA damage</keyword>
<evidence type="ECO:0000256" key="9">
    <source>
        <dbReference type="ARBA" id="ARBA00023204"/>
    </source>
</evidence>
<evidence type="ECO:0000313" key="15">
    <source>
        <dbReference type="EMBL" id="CAH2065112.1"/>
    </source>
</evidence>
<evidence type="ECO:0000256" key="11">
    <source>
        <dbReference type="ARBA" id="ARBA00039759"/>
    </source>
</evidence>
<feature type="domain" description="DNA repair metallo-beta-lactamase" evidence="14">
    <location>
        <begin position="255"/>
        <end position="335"/>
    </location>
</feature>
<dbReference type="PANTHER" id="PTHR23240:SF8">
    <property type="entry name" value="PROTEIN ARTEMIS"/>
    <property type="match status" value="1"/>
</dbReference>
<dbReference type="Gene3D" id="3.40.50.12650">
    <property type="match status" value="1"/>
</dbReference>
<keyword evidence="8" id="KW-0233">DNA recombination</keyword>
<protein>
    <recommendedName>
        <fullName evidence="11">Protein artemis</fullName>
    </recommendedName>
    <alternativeName>
        <fullName evidence="12">DNA cross-link repair 1C protein</fullName>
    </alternativeName>
</protein>
<evidence type="ECO:0000256" key="13">
    <source>
        <dbReference type="SAM" id="MobiDB-lite"/>
    </source>
</evidence>
<comment type="similarity">
    <text evidence="2">Belongs to the DNA repair metallo-beta-lactamase (DRMBL) family.</text>
</comment>
<feature type="compositionally biased region" description="Pro residues" evidence="13">
    <location>
        <begin position="345"/>
        <end position="357"/>
    </location>
</feature>
<dbReference type="InterPro" id="IPR011084">
    <property type="entry name" value="DRMBL"/>
</dbReference>
<keyword evidence="6" id="KW-0378">Hydrolase</keyword>
<evidence type="ECO:0000256" key="12">
    <source>
        <dbReference type="ARBA" id="ARBA00042677"/>
    </source>
</evidence>
<dbReference type="Pfam" id="PF07522">
    <property type="entry name" value="DRMBL"/>
    <property type="match status" value="1"/>
</dbReference>
<dbReference type="EMBL" id="OW152842">
    <property type="protein sequence ID" value="CAH2065112.1"/>
    <property type="molecule type" value="Genomic_DNA"/>
</dbReference>
<evidence type="ECO:0000256" key="7">
    <source>
        <dbReference type="ARBA" id="ARBA00022839"/>
    </source>
</evidence>
<evidence type="ECO:0000256" key="3">
    <source>
        <dbReference type="ARBA" id="ARBA00022722"/>
    </source>
</evidence>
<evidence type="ECO:0000313" key="16">
    <source>
        <dbReference type="Proteomes" id="UP000837857"/>
    </source>
</evidence>
<keyword evidence="10" id="KW-0539">Nucleus</keyword>
<keyword evidence="7" id="KW-0269">Exonuclease</keyword>
<dbReference type="SUPFAM" id="SSF56281">
    <property type="entry name" value="Metallo-hydrolase/oxidoreductase"/>
    <property type="match status" value="1"/>
</dbReference>
<dbReference type="InterPro" id="IPR036866">
    <property type="entry name" value="RibonucZ/Hydroxyglut_hydro"/>
</dbReference>
<evidence type="ECO:0000256" key="10">
    <source>
        <dbReference type="ARBA" id="ARBA00023242"/>
    </source>
</evidence>
<sequence length="378" mass="43001">MCNKSSFNGEIREIPGISVDNFTGKNLSSRAFFISHYHMDHVVGLWLSPLIDHLRKTNAYIYTTEITKSIMKLEGGSQTLMNYVKTLSKGYNLITLPSVPEQDLEEMLVDVTLIPAGHSLGSTMFLFKIPEKTVLYTGDFRIRINDVAKYSKLHEPNGEPIKIDALYVDTTFVASRFGDFPKRSDTVESVIDVIETWLGGGPSREVAVYLPGNYTFEFIFNRIHERLKMKVQVGELKWRLYSTIQELVPGVTDWRSRVHLCPWRRASSESKRCAHDATLDYLHVRLSAYKWSDYDLDRAPVKRESERQLLACFSTHCSRSELLHFVEHLSPAKIVGFPNVYTPGTPPDDPVAGYPPAPKRRRNRRLDSTGSVGGEILK</sequence>
<reference evidence="15" key="1">
    <citation type="submission" date="2022-03" db="EMBL/GenBank/DDBJ databases">
        <authorList>
            <person name="Martin H S."/>
        </authorList>
    </citation>
    <scope>NUCLEOTIDE SEQUENCE</scope>
</reference>
<organism evidence="15 16">
    <name type="scientific">Iphiclides podalirius</name>
    <name type="common">scarce swallowtail</name>
    <dbReference type="NCBI Taxonomy" id="110791"/>
    <lineage>
        <taxon>Eukaryota</taxon>
        <taxon>Metazoa</taxon>
        <taxon>Ecdysozoa</taxon>
        <taxon>Arthropoda</taxon>
        <taxon>Hexapoda</taxon>
        <taxon>Insecta</taxon>
        <taxon>Pterygota</taxon>
        <taxon>Neoptera</taxon>
        <taxon>Endopterygota</taxon>
        <taxon>Lepidoptera</taxon>
        <taxon>Glossata</taxon>
        <taxon>Ditrysia</taxon>
        <taxon>Papilionoidea</taxon>
        <taxon>Papilionidae</taxon>
        <taxon>Papilioninae</taxon>
        <taxon>Iphiclides</taxon>
    </lineage>
</organism>
<accession>A0ABN8IVT4</accession>
<evidence type="ECO:0000256" key="6">
    <source>
        <dbReference type="ARBA" id="ARBA00022801"/>
    </source>
</evidence>
<name>A0ABN8IVT4_9NEOP</name>
<keyword evidence="3" id="KW-0540">Nuclease</keyword>
<evidence type="ECO:0000259" key="14">
    <source>
        <dbReference type="Pfam" id="PF07522"/>
    </source>
</evidence>
<keyword evidence="4" id="KW-0255">Endonuclease</keyword>
<dbReference type="Gene3D" id="3.60.15.10">
    <property type="entry name" value="Ribonuclease Z/Hydroxyacylglutathione hydrolase-like"/>
    <property type="match status" value="1"/>
</dbReference>
<evidence type="ECO:0000256" key="2">
    <source>
        <dbReference type="ARBA" id="ARBA00010304"/>
    </source>
</evidence>
<dbReference type="PANTHER" id="PTHR23240">
    <property type="entry name" value="DNA CROSS-LINK REPAIR PROTEIN PSO2/SNM1-RELATED"/>
    <property type="match status" value="1"/>
</dbReference>
<evidence type="ECO:0000256" key="5">
    <source>
        <dbReference type="ARBA" id="ARBA00022763"/>
    </source>
</evidence>
<evidence type="ECO:0000256" key="8">
    <source>
        <dbReference type="ARBA" id="ARBA00023172"/>
    </source>
</evidence>
<comment type="subcellular location">
    <subcellularLocation>
        <location evidence="1">Nucleus</location>
    </subcellularLocation>
</comment>
<gene>
    <name evidence="15" type="ORF">IPOD504_LOCUS13041</name>
</gene>
<evidence type="ECO:0000256" key="4">
    <source>
        <dbReference type="ARBA" id="ARBA00022759"/>
    </source>
</evidence>
<dbReference type="Pfam" id="PF23023">
    <property type="entry name" value="Anti-Pycsar_Apyc1"/>
    <property type="match status" value="1"/>
</dbReference>
<feature type="non-terminal residue" evidence="15">
    <location>
        <position position="1"/>
    </location>
</feature>
<evidence type="ECO:0000256" key="1">
    <source>
        <dbReference type="ARBA" id="ARBA00004123"/>
    </source>
</evidence>
<proteinExistence type="inferred from homology"/>